<evidence type="ECO:0000313" key="4">
    <source>
        <dbReference type="Proteomes" id="UP000244168"/>
    </source>
</evidence>
<dbReference type="Gene3D" id="3.40.50.2000">
    <property type="entry name" value="Glycogen Phosphorylase B"/>
    <property type="match status" value="2"/>
</dbReference>
<reference evidence="3 4" key="1">
    <citation type="submission" date="2018-04" db="EMBL/GenBank/DDBJ databases">
        <title>Genomic Encyclopedia of Archaeal and Bacterial Type Strains, Phase II (KMG-II): from individual species to whole genera.</title>
        <authorList>
            <person name="Goeker M."/>
        </authorList>
    </citation>
    <scope>NUCLEOTIDE SEQUENCE [LARGE SCALE GENOMIC DNA]</scope>
    <source>
        <strain evidence="3 4">DSM 26809</strain>
    </source>
</reference>
<dbReference type="RefSeq" id="WP_107828630.1">
    <property type="nucleotide sequence ID" value="NZ_CP160205.1"/>
</dbReference>
<dbReference type="EMBL" id="QAOQ01000004">
    <property type="protein sequence ID" value="PTQ96672.1"/>
    <property type="molecule type" value="Genomic_DNA"/>
</dbReference>
<dbReference type="AlphaFoldDB" id="A0A2T5J9B6"/>
<keyword evidence="3" id="KW-0808">Transferase</keyword>
<organism evidence="3 4">
    <name type="scientific">Mucilaginibacter yixingensis</name>
    <dbReference type="NCBI Taxonomy" id="1295612"/>
    <lineage>
        <taxon>Bacteria</taxon>
        <taxon>Pseudomonadati</taxon>
        <taxon>Bacteroidota</taxon>
        <taxon>Sphingobacteriia</taxon>
        <taxon>Sphingobacteriales</taxon>
        <taxon>Sphingobacteriaceae</taxon>
        <taxon>Mucilaginibacter</taxon>
    </lineage>
</organism>
<dbReference type="GO" id="GO:0016757">
    <property type="term" value="F:glycosyltransferase activity"/>
    <property type="evidence" value="ECO:0007669"/>
    <property type="project" value="InterPro"/>
</dbReference>
<feature type="domain" description="Glycosyltransferase subfamily 4-like N-terminal" evidence="2">
    <location>
        <begin position="23"/>
        <end position="147"/>
    </location>
</feature>
<dbReference type="Proteomes" id="UP000244168">
    <property type="component" value="Unassembled WGS sequence"/>
</dbReference>
<name>A0A2T5J9B6_9SPHI</name>
<dbReference type="PANTHER" id="PTHR12526">
    <property type="entry name" value="GLYCOSYLTRANSFERASE"/>
    <property type="match status" value="1"/>
</dbReference>
<gene>
    <name evidence="3" type="ORF">C8P68_104158</name>
</gene>
<dbReference type="InterPro" id="IPR001296">
    <property type="entry name" value="Glyco_trans_1"/>
</dbReference>
<evidence type="ECO:0000259" key="2">
    <source>
        <dbReference type="Pfam" id="PF13477"/>
    </source>
</evidence>
<dbReference type="PANTHER" id="PTHR12526:SF638">
    <property type="entry name" value="SPORE COAT PROTEIN SA"/>
    <property type="match status" value="1"/>
</dbReference>
<dbReference type="SUPFAM" id="SSF53756">
    <property type="entry name" value="UDP-Glycosyltransferase/glycogen phosphorylase"/>
    <property type="match status" value="1"/>
</dbReference>
<evidence type="ECO:0000313" key="3">
    <source>
        <dbReference type="EMBL" id="PTQ96672.1"/>
    </source>
</evidence>
<feature type="domain" description="Glycosyl transferase family 1" evidence="1">
    <location>
        <begin position="194"/>
        <end position="347"/>
    </location>
</feature>
<dbReference type="InterPro" id="IPR028098">
    <property type="entry name" value="Glyco_trans_4-like_N"/>
</dbReference>
<evidence type="ECO:0000259" key="1">
    <source>
        <dbReference type="Pfam" id="PF00534"/>
    </source>
</evidence>
<sequence length="380" mass="43424">MQTKKKVLIACDSSKSLMDFRGKLIEEMAKTHNVSVFTPVINRQDVKARLAHLNVTVYENHLDGSNVSMLSDIRYIIQLFKLMRKVRPDVFFPYTFKPIIYGTMLAKLCGVKRITPMLTGLGYNFTPQRKKTLINRITAGLLRFSLKGHMRLRIIFQNRDDYLTLLKEKVLKGKHKIFIVNGSGVDLDHYQYTPADTNEPTFLMISRLINAKGILEYYEAAKILKARYPRVKFRLIGNYDKNIDSISQQLYEEIKHGEVIDFDGEVEDVRPFIKDSSVVVLPSYYGEGIPRSLLEAMAMGRAIITCNSVGCRETVSIDEKPNGFLVPVRNVTELASRMEYFITNPSSVSTYGLNSLALASKRFNVHLINRQMMKIMQLSA</sequence>
<keyword evidence="4" id="KW-1185">Reference proteome</keyword>
<dbReference type="Pfam" id="PF00534">
    <property type="entry name" value="Glycos_transf_1"/>
    <property type="match status" value="1"/>
</dbReference>
<dbReference type="Pfam" id="PF13477">
    <property type="entry name" value="Glyco_trans_4_2"/>
    <property type="match status" value="1"/>
</dbReference>
<comment type="caution">
    <text evidence="3">The sequence shown here is derived from an EMBL/GenBank/DDBJ whole genome shotgun (WGS) entry which is preliminary data.</text>
</comment>
<protein>
    <submittedName>
        <fullName evidence="3">Glycosyltransferase involved in cell wall biosynthesis</fullName>
    </submittedName>
</protein>
<proteinExistence type="predicted"/>
<accession>A0A2T5J9B6</accession>
<dbReference type="OrthoDB" id="9790710at2"/>
<dbReference type="CDD" id="cd03808">
    <property type="entry name" value="GT4_CapM-like"/>
    <property type="match status" value="1"/>
</dbReference>